<evidence type="ECO:0000256" key="5">
    <source>
        <dbReference type="ARBA" id="ARBA00023136"/>
    </source>
</evidence>
<dbReference type="InterPro" id="IPR041885">
    <property type="entry name" value="MAN1_winged_helix_dom"/>
</dbReference>
<evidence type="ECO:0000313" key="12">
    <source>
        <dbReference type="Proteomes" id="UP000034841"/>
    </source>
</evidence>
<dbReference type="Pfam" id="PF12949">
    <property type="entry name" value="HeH"/>
    <property type="match status" value="1"/>
</dbReference>
<dbReference type="GO" id="GO:0071763">
    <property type="term" value="P:nuclear membrane organization"/>
    <property type="evidence" value="ECO:0007669"/>
    <property type="project" value="TreeGrafter"/>
</dbReference>
<feature type="compositionally biased region" description="Basic residues" evidence="7">
    <location>
        <begin position="217"/>
        <end position="231"/>
    </location>
</feature>
<dbReference type="GO" id="GO:0034399">
    <property type="term" value="C:nuclear periphery"/>
    <property type="evidence" value="ECO:0007669"/>
    <property type="project" value="TreeGrafter"/>
</dbReference>
<feature type="region of interest" description="Disordered" evidence="7">
    <location>
        <begin position="687"/>
        <end position="729"/>
    </location>
</feature>
<feature type="compositionally biased region" description="Pro residues" evidence="7">
    <location>
        <begin position="287"/>
        <end position="299"/>
    </location>
</feature>
<evidence type="ECO:0000256" key="4">
    <source>
        <dbReference type="ARBA" id="ARBA00022989"/>
    </source>
</evidence>
<feature type="domain" description="HeH/LEM" evidence="10">
    <location>
        <begin position="15"/>
        <end position="49"/>
    </location>
</feature>
<dbReference type="GO" id="GO:0005637">
    <property type="term" value="C:nuclear inner membrane"/>
    <property type="evidence" value="ECO:0007669"/>
    <property type="project" value="UniProtKB-SubCell"/>
</dbReference>
<dbReference type="AlphaFoldDB" id="A0A0F8B5R9"/>
<keyword evidence="3 8" id="KW-0812">Transmembrane</keyword>
<feature type="transmembrane region" description="Helical" evidence="8">
    <location>
        <begin position="568"/>
        <end position="585"/>
    </location>
</feature>
<protein>
    <submittedName>
        <fullName evidence="11">Inner nuclear membrane protein SRC1</fullName>
    </submittedName>
</protein>
<dbReference type="GO" id="GO:0005783">
    <property type="term" value="C:endoplasmic reticulum"/>
    <property type="evidence" value="ECO:0007669"/>
    <property type="project" value="TreeGrafter"/>
</dbReference>
<dbReference type="Pfam" id="PF09402">
    <property type="entry name" value="MSC"/>
    <property type="match status" value="1"/>
</dbReference>
<gene>
    <name evidence="11" type="primary">SRC1</name>
    <name evidence="11" type="ORF">CFO_g156</name>
</gene>
<dbReference type="Gene3D" id="1.10.10.1180">
    <property type="entry name" value="MAN1, winged-helix domain"/>
    <property type="match status" value="1"/>
</dbReference>
<dbReference type="InterPro" id="IPR044780">
    <property type="entry name" value="Heh2/Src1"/>
</dbReference>
<evidence type="ECO:0000256" key="7">
    <source>
        <dbReference type="SAM" id="MobiDB-lite"/>
    </source>
</evidence>
<evidence type="ECO:0000259" key="9">
    <source>
        <dbReference type="Pfam" id="PF09402"/>
    </source>
</evidence>
<comment type="subcellular location">
    <subcellularLocation>
        <location evidence="1">Nucleus inner membrane</location>
    </subcellularLocation>
</comment>
<evidence type="ECO:0000256" key="6">
    <source>
        <dbReference type="ARBA" id="ARBA00023242"/>
    </source>
</evidence>
<feature type="compositionally biased region" description="Acidic residues" evidence="7">
    <location>
        <begin position="178"/>
        <end position="198"/>
    </location>
</feature>
<keyword evidence="4 8" id="KW-1133">Transmembrane helix</keyword>
<evidence type="ECO:0000256" key="1">
    <source>
        <dbReference type="ARBA" id="ARBA00004540"/>
    </source>
</evidence>
<proteinExistence type="predicted"/>
<evidence type="ECO:0000313" key="11">
    <source>
        <dbReference type="EMBL" id="KKF97486.1"/>
    </source>
</evidence>
<feature type="compositionally biased region" description="Polar residues" evidence="7">
    <location>
        <begin position="165"/>
        <end position="177"/>
    </location>
</feature>
<dbReference type="Proteomes" id="UP000034841">
    <property type="component" value="Unassembled WGS sequence"/>
</dbReference>
<dbReference type="EMBL" id="LBBL01000006">
    <property type="protein sequence ID" value="KKF97486.1"/>
    <property type="molecule type" value="Genomic_DNA"/>
</dbReference>
<feature type="domain" description="Man1/Src1-like C-terminal" evidence="9">
    <location>
        <begin position="353"/>
        <end position="683"/>
    </location>
</feature>
<dbReference type="PANTHER" id="PTHR47808:SF2">
    <property type="entry name" value="LEM DOMAIN-CONTAINING PROTEIN 2"/>
    <property type="match status" value="1"/>
</dbReference>
<evidence type="ECO:0000259" key="10">
    <source>
        <dbReference type="Pfam" id="PF12949"/>
    </source>
</evidence>
<dbReference type="OrthoDB" id="2503928at2759"/>
<feature type="region of interest" description="Disordered" evidence="7">
    <location>
        <begin position="75"/>
        <end position="305"/>
    </location>
</feature>
<keyword evidence="5 8" id="KW-0472">Membrane</keyword>
<dbReference type="PANTHER" id="PTHR47808">
    <property type="entry name" value="INNER NUCLEAR MEMBRANE PROTEIN HEH2-RELATED"/>
    <property type="match status" value="1"/>
</dbReference>
<dbReference type="InterPro" id="IPR025856">
    <property type="entry name" value="HeH/LEM_domain"/>
</dbReference>
<name>A0A0F8B5R9_CERFI</name>
<keyword evidence="6" id="KW-0539">Nucleus</keyword>
<dbReference type="CDD" id="cd12935">
    <property type="entry name" value="LEM_like"/>
    <property type="match status" value="1"/>
</dbReference>
<keyword evidence="2" id="KW-0597">Phosphoprotein</keyword>
<keyword evidence="12" id="KW-1185">Reference proteome</keyword>
<comment type="caution">
    <text evidence="11">The sequence shown here is derived from an EMBL/GenBank/DDBJ whole genome shotgun (WGS) entry which is preliminary data.</text>
</comment>
<evidence type="ECO:0000256" key="8">
    <source>
        <dbReference type="SAM" id="Phobius"/>
    </source>
</evidence>
<dbReference type="InterPro" id="IPR018996">
    <property type="entry name" value="Man1/Src1-like_C"/>
</dbReference>
<accession>A0A0F8B5R9</accession>
<reference evidence="11 12" key="1">
    <citation type="submission" date="2015-04" db="EMBL/GenBank/DDBJ databases">
        <title>Genome sequence of Ceratocystis platani, a major pathogen of plane trees.</title>
        <authorList>
            <person name="Belbahri L."/>
        </authorList>
    </citation>
    <scope>NUCLEOTIDE SEQUENCE [LARGE SCALE GENOMIC DNA]</scope>
    <source>
        <strain evidence="11 12">CFO</strain>
    </source>
</reference>
<feature type="transmembrane region" description="Helical" evidence="8">
    <location>
        <begin position="346"/>
        <end position="364"/>
    </location>
</feature>
<sequence>MADTDVDYLQPDFDPRSVTMPRLRSIMVTHNIQYPSTAKKQDLVNLFNQEVAPMARKLLKQRARVKRMSSGIINAGDILDPEDDEDNIVPRPPSRSRSRRSASPIKPVSHRKSSSRLHTESVEPEYVAEPASTRTVRTTRRSASRGLSMDPEPIHATPSARRSRASLTPQVIVQEPTQPDDDDIPDMLSEEEHEESVFTDDNPFQRSPPRAKTPGSTRRKSAGPGTAKRKSAGASSERGSPMGVTLSSIMAQQQQQQSLLPKARSPSAELGRIPSPAPSTQRNLSPSPVPRRSPSPGPFPEYQHDIDAGEEFTPEALQQLEADIAASGQSATASYKATDPSRKFDFATPLWVLLFTIFAAYGVWYRQEKIAVGYCGLGREPTQIIPVDVPVPDWIVPFIEPQCEPCPSHAYCYEDFVVRCEADFIMKPHPLSLGGLIPIPPTCQPDGEKAVRVKAVADKVIEELRTRRAEHECGGILNEDGEKQGSLEIKEQALKEIISRQRRKKLAQQEFDDLWDAAIGEVKTRDEVEITETDSGDLSDTYLSSTSLARLPVTCAIKRTFVKGLERHRFGIGAVVAVLVIGLYIRGRYRNYVATSAKIPALVDHVLDRLSKQKETADEEYDDPWLFLPNLRDDVLRSVHSLSERERIWVRVIRVVEQNANVRTAQRESRSGEVGRAWEWIGPVSSDMSGNRRKSGRTSYGVDTATSSSSVKLETPERAQWGEGKRPIY</sequence>
<organism evidence="11 12">
    <name type="scientific">Ceratocystis fimbriata f. sp. platani</name>
    <dbReference type="NCBI Taxonomy" id="88771"/>
    <lineage>
        <taxon>Eukaryota</taxon>
        <taxon>Fungi</taxon>
        <taxon>Dikarya</taxon>
        <taxon>Ascomycota</taxon>
        <taxon>Pezizomycotina</taxon>
        <taxon>Sordariomycetes</taxon>
        <taxon>Hypocreomycetidae</taxon>
        <taxon>Microascales</taxon>
        <taxon>Ceratocystidaceae</taxon>
        <taxon>Ceratocystis</taxon>
    </lineage>
</organism>
<dbReference type="GO" id="GO:0003682">
    <property type="term" value="F:chromatin binding"/>
    <property type="evidence" value="ECO:0007669"/>
    <property type="project" value="InterPro"/>
</dbReference>
<evidence type="ECO:0000256" key="2">
    <source>
        <dbReference type="ARBA" id="ARBA00022553"/>
    </source>
</evidence>
<evidence type="ECO:0000256" key="3">
    <source>
        <dbReference type="ARBA" id="ARBA00022692"/>
    </source>
</evidence>